<protein>
    <submittedName>
        <fullName evidence="2">Uncharacterized protein</fullName>
    </submittedName>
</protein>
<geneLocation type="mitochondrion" evidence="2"/>
<gene>
    <name evidence="2" type="ORF">ABT39_MTgene6297</name>
</gene>
<accession>A0A101LWV9</accession>
<proteinExistence type="predicted"/>
<evidence type="ECO:0000256" key="1">
    <source>
        <dbReference type="SAM" id="MobiDB-lite"/>
    </source>
</evidence>
<evidence type="ECO:0000313" key="2">
    <source>
        <dbReference type="EMBL" id="KUM46842.1"/>
    </source>
</evidence>
<dbReference type="AlphaFoldDB" id="A0A101LWV9"/>
<reference evidence="2" key="1">
    <citation type="journal article" date="2015" name="Genome Biol. Evol.">
        <title>Organellar Genomes of White Spruce (Picea glauca): Assembly and Annotation.</title>
        <authorList>
            <person name="Jackman S.D."/>
            <person name="Warren R.L."/>
            <person name="Gibb E.A."/>
            <person name="Vandervalk B.P."/>
            <person name="Mohamadi H."/>
            <person name="Chu J."/>
            <person name="Raymond A."/>
            <person name="Pleasance S."/>
            <person name="Coope R."/>
            <person name="Wildung M.R."/>
            <person name="Ritland C.E."/>
            <person name="Bousquet J."/>
            <person name="Jones S.J."/>
            <person name="Bohlmann J."/>
            <person name="Birol I."/>
        </authorList>
    </citation>
    <scope>NUCLEOTIDE SEQUENCE [LARGE SCALE GENOMIC DNA]</scope>
    <source>
        <tissue evidence="2">Flushing bud</tissue>
    </source>
</reference>
<name>A0A101LWV9_PICGL</name>
<organism evidence="2">
    <name type="scientific">Picea glauca</name>
    <name type="common">White spruce</name>
    <name type="synonym">Pinus glauca</name>
    <dbReference type="NCBI Taxonomy" id="3330"/>
    <lineage>
        <taxon>Eukaryota</taxon>
        <taxon>Viridiplantae</taxon>
        <taxon>Streptophyta</taxon>
        <taxon>Embryophyta</taxon>
        <taxon>Tracheophyta</taxon>
        <taxon>Spermatophyta</taxon>
        <taxon>Pinopsida</taxon>
        <taxon>Pinidae</taxon>
        <taxon>Conifers I</taxon>
        <taxon>Pinales</taxon>
        <taxon>Pinaceae</taxon>
        <taxon>Picea</taxon>
    </lineage>
</organism>
<keyword evidence="2" id="KW-0496">Mitochondrion</keyword>
<sequence>MILRVQSFGSTGPKVTRKYPTLGAVGPERAEKGYPTKVPTSFFPKSTLYSCPLLVRHRHFHPAPGPPSAVDAPE</sequence>
<dbReference type="EMBL" id="LKAM01000009">
    <property type="protein sequence ID" value="KUM46842.1"/>
    <property type="molecule type" value="Genomic_DNA"/>
</dbReference>
<feature type="region of interest" description="Disordered" evidence="1">
    <location>
        <begin position="1"/>
        <end position="20"/>
    </location>
</feature>
<comment type="caution">
    <text evidence="2">The sequence shown here is derived from an EMBL/GenBank/DDBJ whole genome shotgun (WGS) entry which is preliminary data.</text>
</comment>